<name>A0AC34PVT2_9BILA</name>
<proteinExistence type="predicted"/>
<evidence type="ECO:0000313" key="1">
    <source>
        <dbReference type="Proteomes" id="UP000887576"/>
    </source>
</evidence>
<evidence type="ECO:0000313" key="2">
    <source>
        <dbReference type="WBParaSite" id="JU765_v2.g1037.t1"/>
    </source>
</evidence>
<accession>A0AC34PVT2</accession>
<dbReference type="WBParaSite" id="JU765_v2.g1037.t1">
    <property type="protein sequence ID" value="JU765_v2.g1037.t1"/>
    <property type="gene ID" value="JU765_v2.g1037"/>
</dbReference>
<protein>
    <submittedName>
        <fullName evidence="2">G-protein coupled receptors family 1 profile domain-containing protein</fullName>
    </submittedName>
</protein>
<dbReference type="Proteomes" id="UP000887576">
    <property type="component" value="Unplaced"/>
</dbReference>
<sequence>MYLYTIDGFILMFVDIILVSLIYITKGLRNQKEFVIFAGNMIYDAAFGLQYFLAGSRRLMLVYGNEKYLEAYSKWDCLTMLYGFLFVLNTPAPGIMALLCCLDRFLSVTFPLKYIKLPSYYPYLLILMAVIFSSPPVIVTGIMNYQTRTNFTVTSVCSLQETTPEFINLVLRSIRIVTTVPGILMYIFIGYKIFKMMNATKNYTKELSIVKKKRLIMMTLTFSLMTLNEALLFVIPDIIALVDPKTPLKYLLSALNLNR</sequence>
<reference evidence="2" key="1">
    <citation type="submission" date="2022-11" db="UniProtKB">
        <authorList>
            <consortium name="WormBaseParasite"/>
        </authorList>
    </citation>
    <scope>IDENTIFICATION</scope>
</reference>
<organism evidence="1 2">
    <name type="scientific">Panagrolaimus sp. JU765</name>
    <dbReference type="NCBI Taxonomy" id="591449"/>
    <lineage>
        <taxon>Eukaryota</taxon>
        <taxon>Metazoa</taxon>
        <taxon>Ecdysozoa</taxon>
        <taxon>Nematoda</taxon>
        <taxon>Chromadorea</taxon>
        <taxon>Rhabditida</taxon>
        <taxon>Tylenchina</taxon>
        <taxon>Panagrolaimomorpha</taxon>
        <taxon>Panagrolaimoidea</taxon>
        <taxon>Panagrolaimidae</taxon>
        <taxon>Panagrolaimus</taxon>
    </lineage>
</organism>